<accession>A0A4R0YUH2</accession>
<dbReference type="InterPro" id="IPR045584">
    <property type="entry name" value="Pilin-like"/>
</dbReference>
<organism evidence="1 2">
    <name type="scientific">Dyella soli</name>
    <dbReference type="NCBI Taxonomy" id="522319"/>
    <lineage>
        <taxon>Bacteria</taxon>
        <taxon>Pseudomonadati</taxon>
        <taxon>Pseudomonadota</taxon>
        <taxon>Gammaproteobacteria</taxon>
        <taxon>Lysobacterales</taxon>
        <taxon>Rhodanobacteraceae</taxon>
        <taxon>Dyella</taxon>
    </lineage>
</organism>
<gene>
    <name evidence="1" type="ORF">EZM97_21255</name>
</gene>
<dbReference type="Proteomes" id="UP000291822">
    <property type="component" value="Unassembled WGS sequence"/>
</dbReference>
<evidence type="ECO:0000313" key="1">
    <source>
        <dbReference type="EMBL" id="TCI08786.1"/>
    </source>
</evidence>
<proteinExistence type="predicted"/>
<dbReference type="EMBL" id="SJTG01000003">
    <property type="protein sequence ID" value="TCI08786.1"/>
    <property type="molecule type" value="Genomic_DNA"/>
</dbReference>
<protein>
    <submittedName>
        <fullName evidence="1">Adhesin</fullName>
    </submittedName>
</protein>
<dbReference type="SUPFAM" id="SSF54523">
    <property type="entry name" value="Pili subunits"/>
    <property type="match status" value="1"/>
</dbReference>
<sequence>VDQALATAKTYTDATATQTLNTAKAYTDAALGNQQSISDLRNQMNDQFQNVNKRIDESGAMSAASTQMAINAAGATGIGRIAAGVGSQSGRSAISVGYAAPLGSKMHVSVGATASGSQTSVGAGFGVDL</sequence>
<dbReference type="AlphaFoldDB" id="A0A4R0YUH2"/>
<reference evidence="1 2" key="1">
    <citation type="submission" date="2019-02" db="EMBL/GenBank/DDBJ databases">
        <title>Dyella amyloliquefaciens sp. nov., isolated from forest soil.</title>
        <authorList>
            <person name="Gao Z.-H."/>
            <person name="Qiu L.-H."/>
        </authorList>
    </citation>
    <scope>NUCLEOTIDE SEQUENCE [LARGE SCALE GENOMIC DNA]</scope>
    <source>
        <strain evidence="1 2">KACC 12747</strain>
    </source>
</reference>
<dbReference type="Gene3D" id="3.30.1300.30">
    <property type="entry name" value="GSPII I/J protein-like"/>
    <property type="match status" value="1"/>
</dbReference>
<evidence type="ECO:0000313" key="2">
    <source>
        <dbReference type="Proteomes" id="UP000291822"/>
    </source>
</evidence>
<feature type="non-terminal residue" evidence="1">
    <location>
        <position position="1"/>
    </location>
</feature>
<keyword evidence="2" id="KW-1185">Reference proteome</keyword>
<comment type="caution">
    <text evidence="1">The sequence shown here is derived from an EMBL/GenBank/DDBJ whole genome shotgun (WGS) entry which is preliminary data.</text>
</comment>
<name>A0A4R0YUH2_9GAMM</name>